<sequence length="93" mass="10446">MNADAFFEGAAELGRIIAAQRAVIREEENAARQRRKDATNARRRARYAATKRLRPARTAVATEDDHEETCTCFRGFAPCSYCTTYDPDAEETA</sequence>
<reference evidence="1 2" key="1">
    <citation type="submission" date="2023-07" db="EMBL/GenBank/DDBJ databases">
        <title>Sequencing the genomes of 1000 actinobacteria strains.</title>
        <authorList>
            <person name="Klenk H.-P."/>
        </authorList>
    </citation>
    <scope>NUCLEOTIDE SEQUENCE [LARGE SCALE GENOMIC DNA]</scope>
    <source>
        <strain evidence="1 2">DSM 44709</strain>
    </source>
</reference>
<keyword evidence="2" id="KW-1185">Reference proteome</keyword>
<organism evidence="1 2">
    <name type="scientific">Catenuloplanes indicus</name>
    <dbReference type="NCBI Taxonomy" id="137267"/>
    <lineage>
        <taxon>Bacteria</taxon>
        <taxon>Bacillati</taxon>
        <taxon>Actinomycetota</taxon>
        <taxon>Actinomycetes</taxon>
        <taxon>Micromonosporales</taxon>
        <taxon>Micromonosporaceae</taxon>
        <taxon>Catenuloplanes</taxon>
    </lineage>
</organism>
<accession>A0AAE4AV62</accession>
<name>A0AAE4AV62_9ACTN</name>
<dbReference type="Proteomes" id="UP001240236">
    <property type="component" value="Unassembled WGS sequence"/>
</dbReference>
<proteinExistence type="predicted"/>
<evidence type="ECO:0000313" key="1">
    <source>
        <dbReference type="EMBL" id="MDQ0363391.1"/>
    </source>
</evidence>
<evidence type="ECO:0000313" key="2">
    <source>
        <dbReference type="Proteomes" id="UP001240236"/>
    </source>
</evidence>
<dbReference type="RefSeq" id="WP_307233986.1">
    <property type="nucleotide sequence ID" value="NZ_JAUSUZ010000001.1"/>
</dbReference>
<gene>
    <name evidence="1" type="ORF">J2S42_000060</name>
</gene>
<dbReference type="EMBL" id="JAUSUZ010000001">
    <property type="protein sequence ID" value="MDQ0363391.1"/>
    <property type="molecule type" value="Genomic_DNA"/>
</dbReference>
<comment type="caution">
    <text evidence="1">The sequence shown here is derived from an EMBL/GenBank/DDBJ whole genome shotgun (WGS) entry which is preliminary data.</text>
</comment>
<dbReference type="AlphaFoldDB" id="A0AAE4AV62"/>
<protein>
    <submittedName>
        <fullName evidence="1">Uncharacterized protein</fullName>
    </submittedName>
</protein>